<dbReference type="AlphaFoldDB" id="A0A8J6T8J4"/>
<keyword evidence="3" id="KW-0547">Nucleotide-binding</keyword>
<reference evidence="7 8" key="1">
    <citation type="submission" date="2020-08" db="EMBL/GenBank/DDBJ databases">
        <title>Bridging the membrane lipid divide: bacteria of the FCB group superphylum have the potential to synthesize archaeal ether lipids.</title>
        <authorList>
            <person name="Villanueva L."/>
            <person name="Von Meijenfeldt F.A.B."/>
            <person name="Westbye A.B."/>
            <person name="Yadav S."/>
            <person name="Hopmans E.C."/>
            <person name="Dutilh B.E."/>
            <person name="Sinninghe Damste J.S."/>
        </authorList>
    </citation>
    <scope>NUCLEOTIDE SEQUENCE [LARGE SCALE GENOMIC DNA]</scope>
    <source>
        <strain evidence="7">NIOZ-UU27</strain>
    </source>
</reference>
<evidence type="ECO:0000313" key="7">
    <source>
        <dbReference type="EMBL" id="MBC8177593.1"/>
    </source>
</evidence>
<dbReference type="InterPro" id="IPR003593">
    <property type="entry name" value="AAA+_ATPase"/>
</dbReference>
<accession>A0A8J6T8J4</accession>
<dbReference type="Gene3D" id="3.40.50.300">
    <property type="entry name" value="P-loop containing nucleotide triphosphate hydrolases"/>
    <property type="match status" value="1"/>
</dbReference>
<gene>
    <name evidence="7" type="ORF">H8E19_09325</name>
</gene>
<dbReference type="PANTHER" id="PTHR43820">
    <property type="entry name" value="HIGH-AFFINITY BRANCHED-CHAIN AMINO ACID TRANSPORT ATP-BINDING PROTEIN LIVF"/>
    <property type="match status" value="1"/>
</dbReference>
<dbReference type="PROSITE" id="PS50893">
    <property type="entry name" value="ABC_TRANSPORTER_2"/>
    <property type="match status" value="1"/>
</dbReference>
<dbReference type="EMBL" id="JACNJD010000219">
    <property type="protein sequence ID" value="MBC8177593.1"/>
    <property type="molecule type" value="Genomic_DNA"/>
</dbReference>
<dbReference type="GO" id="GO:0015658">
    <property type="term" value="F:branched-chain amino acid transmembrane transporter activity"/>
    <property type="evidence" value="ECO:0007669"/>
    <property type="project" value="TreeGrafter"/>
</dbReference>
<dbReference type="GO" id="GO:0016887">
    <property type="term" value="F:ATP hydrolysis activity"/>
    <property type="evidence" value="ECO:0007669"/>
    <property type="project" value="InterPro"/>
</dbReference>
<dbReference type="InterPro" id="IPR017871">
    <property type="entry name" value="ABC_transporter-like_CS"/>
</dbReference>
<feature type="domain" description="ABC transporter" evidence="6">
    <location>
        <begin position="4"/>
        <end position="235"/>
    </location>
</feature>
<dbReference type="Proteomes" id="UP000650524">
    <property type="component" value="Unassembled WGS sequence"/>
</dbReference>
<evidence type="ECO:0000256" key="1">
    <source>
        <dbReference type="ARBA" id="ARBA00005417"/>
    </source>
</evidence>
<evidence type="ECO:0000256" key="2">
    <source>
        <dbReference type="ARBA" id="ARBA00022448"/>
    </source>
</evidence>
<dbReference type="GO" id="GO:0015807">
    <property type="term" value="P:L-amino acid transport"/>
    <property type="evidence" value="ECO:0007669"/>
    <property type="project" value="TreeGrafter"/>
</dbReference>
<evidence type="ECO:0000313" key="8">
    <source>
        <dbReference type="Proteomes" id="UP000650524"/>
    </source>
</evidence>
<dbReference type="InterPro" id="IPR027417">
    <property type="entry name" value="P-loop_NTPase"/>
</dbReference>
<organism evidence="7 8">
    <name type="scientific">Candidatus Desulfacyla euxinica</name>
    <dbReference type="NCBI Taxonomy" id="2841693"/>
    <lineage>
        <taxon>Bacteria</taxon>
        <taxon>Deltaproteobacteria</taxon>
        <taxon>Candidatus Desulfacyla</taxon>
    </lineage>
</organism>
<evidence type="ECO:0000256" key="4">
    <source>
        <dbReference type="ARBA" id="ARBA00022840"/>
    </source>
</evidence>
<proteinExistence type="inferred from homology"/>
<keyword evidence="2" id="KW-0813">Transport</keyword>
<evidence type="ECO:0000256" key="3">
    <source>
        <dbReference type="ARBA" id="ARBA00022741"/>
    </source>
</evidence>
<dbReference type="PROSITE" id="PS00211">
    <property type="entry name" value="ABC_TRANSPORTER_1"/>
    <property type="match status" value="1"/>
</dbReference>
<dbReference type="InterPro" id="IPR003439">
    <property type="entry name" value="ABC_transporter-like_ATP-bd"/>
</dbReference>
<dbReference type="SMART" id="SM00382">
    <property type="entry name" value="AAA"/>
    <property type="match status" value="1"/>
</dbReference>
<comment type="similarity">
    <text evidence="1">Belongs to the ABC transporter superfamily.</text>
</comment>
<sequence length="235" mass="25975">MPLLEMKDVDTFYGELQALFKVSIEVDRGRIVSVLGANGAGKSTLLKSISGLLETRSGNIVFDGKRIDGLPPHDIVDLGLSLVPEGRKIFSSLTVRENLMIGSYTPKARKQSHKTLKGILKLFPSLHARISQKGTDLSGGEQQMLAIGRALMSRPRFIIFDEISLGLSPLVVKELYRAVKKINQEGMTVVLVEQDVKRSLKVADFAYILQEGKVTLQGNPRHLTEETVKRAYFGL</sequence>
<evidence type="ECO:0000259" key="6">
    <source>
        <dbReference type="PROSITE" id="PS50893"/>
    </source>
</evidence>
<keyword evidence="5" id="KW-0029">Amino-acid transport</keyword>
<dbReference type="InterPro" id="IPR052156">
    <property type="entry name" value="BCAA_Transport_ATP-bd_LivF"/>
</dbReference>
<dbReference type="Pfam" id="PF00005">
    <property type="entry name" value="ABC_tran"/>
    <property type="match status" value="1"/>
</dbReference>
<keyword evidence="4 7" id="KW-0067">ATP-binding</keyword>
<evidence type="ECO:0000256" key="5">
    <source>
        <dbReference type="ARBA" id="ARBA00022970"/>
    </source>
</evidence>
<name>A0A8J6T8J4_9DELT</name>
<dbReference type="GO" id="GO:0005524">
    <property type="term" value="F:ATP binding"/>
    <property type="evidence" value="ECO:0007669"/>
    <property type="project" value="UniProtKB-KW"/>
</dbReference>
<dbReference type="PANTHER" id="PTHR43820:SF4">
    <property type="entry name" value="HIGH-AFFINITY BRANCHED-CHAIN AMINO ACID TRANSPORT ATP-BINDING PROTEIN LIVF"/>
    <property type="match status" value="1"/>
</dbReference>
<protein>
    <submittedName>
        <fullName evidence="7">ABC transporter ATP-binding protein</fullName>
    </submittedName>
</protein>
<comment type="caution">
    <text evidence="7">The sequence shown here is derived from an EMBL/GenBank/DDBJ whole genome shotgun (WGS) entry which is preliminary data.</text>
</comment>
<dbReference type="SUPFAM" id="SSF52540">
    <property type="entry name" value="P-loop containing nucleoside triphosphate hydrolases"/>
    <property type="match status" value="1"/>
</dbReference>
<dbReference type="CDD" id="cd03224">
    <property type="entry name" value="ABC_TM1139_LivF_branched"/>
    <property type="match status" value="1"/>
</dbReference>